<evidence type="ECO:0000256" key="4">
    <source>
        <dbReference type="ARBA" id="ARBA00022723"/>
    </source>
</evidence>
<keyword evidence="4 8" id="KW-0479">Metal-binding</keyword>
<protein>
    <recommendedName>
        <fullName evidence="12">Cytochrome P450</fullName>
    </recommendedName>
</protein>
<dbReference type="CDD" id="cd11072">
    <property type="entry name" value="CYP71-like"/>
    <property type="match status" value="2"/>
</dbReference>
<sequence length="1036" mass="118022">MEFQFPSTPLLLSFLLFVFMVFRIAKKTRSKTTSPKLPPGPWKLPLIGNMHQLAVSGSLPHHTLREMAGKYGPLMHLKLGEVSTIIVTSAEIAKEVLKTNDLIFAERPFLLASRILSYDSTNIVFSPYGDYWRQMRKICVMELLSSKRVQTFQGIREEEVSNLIRSISQEGELPINLSKKIYSLTFGIVGRAAFGKKSKYQEELISIVEEAMALAAGFNVVDMYPSVKLLEVITGFRRKLEEMSKKLDQVLESTVREHKERKKAESGKGEAEGEDLVDVLLRIQKQGDLEFPLTDDNIKAVLLDIITAGSETSSTIVEWAMSELLKNPQLLKRAQDEVRDVFDKKGNVDETGLRELKYLNSIVKETLRLHPSAPLLVPRESSEKCIVSGYEIPAKTKVIVNAWAIGRDPTYWTEAEKFDPERFIDSEVDYKGTDFEYIPFGAGRRICPGMSFALPNMELPLAQLLYHFDWKLPNGMKHEELDMEERFGHTELSNIRTCCSRQYERTKKLSIRRWITVILQYFSSSMELQFPSTPLLLSFLLFVFMVFRISKKTESKTSSPKLPPGPWKLPLIGNMHQLAVSGSLPHHTLRKMAGKYGPLMHLKLGEVSTIIVTSAEIAKEVLKTNDLIFAERPFLLASRILSYDSTNIVFSPYGDYWRQMRKICVMELLSSKRVQTFQGIREEEVSNLIRSISQEGELPINLSKKIYSLTFGIVGRAAFGKKSKYQEELISIVEEAKPLVAGFTIVDMYPSVKLLEVITGFRRKLEEMSEKLDQVLESTVREHKEKKKAESGKGEAEGEDLVDVLLRIQKQGDLEFPLTDDNIKAVLLDIITAGSETSSTIVEWAMSELLKNPQLLKRAQDEVRDVFDKKGNVDETGLRELKYLNSIVKETLRLHPSAPLLVPRESSEKCIVSGYEIPAKTKVIVNAWAIGRDPTYWTEAEKFDPERFIDSEVDYKGTDFEYIPFGAGRRICPGMSFALPNMELPLAQLLYHFDWKLPNGMKHEELDMEERFGLTVRRKHDLYLIPIPYNHLSPDN</sequence>
<evidence type="ECO:0000256" key="9">
    <source>
        <dbReference type="SAM" id="SignalP"/>
    </source>
</evidence>
<dbReference type="GO" id="GO:0004497">
    <property type="term" value="F:monooxygenase activity"/>
    <property type="evidence" value="ECO:0007669"/>
    <property type="project" value="UniProtKB-KW"/>
</dbReference>
<gene>
    <name evidence="10" type="ORF">RHGRI_009434</name>
</gene>
<dbReference type="PROSITE" id="PS00086">
    <property type="entry name" value="CYTOCHROME_P450"/>
    <property type="match status" value="2"/>
</dbReference>
<dbReference type="GO" id="GO:0005506">
    <property type="term" value="F:iron ion binding"/>
    <property type="evidence" value="ECO:0007669"/>
    <property type="project" value="InterPro"/>
</dbReference>
<dbReference type="InterPro" id="IPR002401">
    <property type="entry name" value="Cyt_P450_E_grp-I"/>
</dbReference>
<keyword evidence="9" id="KW-0732">Signal</keyword>
<evidence type="ECO:0000256" key="8">
    <source>
        <dbReference type="PIRSR" id="PIRSR602401-1"/>
    </source>
</evidence>
<evidence type="ECO:0008006" key="12">
    <source>
        <dbReference type="Google" id="ProtNLM"/>
    </source>
</evidence>
<dbReference type="PANTHER" id="PTHR47955:SF8">
    <property type="entry name" value="CYTOCHROME P450 71D11-LIKE"/>
    <property type="match status" value="1"/>
</dbReference>
<evidence type="ECO:0000256" key="6">
    <source>
        <dbReference type="ARBA" id="ARBA00023004"/>
    </source>
</evidence>
<dbReference type="Proteomes" id="UP000823749">
    <property type="component" value="Chromosome 4"/>
</dbReference>
<evidence type="ECO:0000256" key="5">
    <source>
        <dbReference type="ARBA" id="ARBA00023002"/>
    </source>
</evidence>
<proteinExistence type="inferred from homology"/>
<reference evidence="10" key="1">
    <citation type="submission" date="2020-08" db="EMBL/GenBank/DDBJ databases">
        <title>Plant Genome Project.</title>
        <authorList>
            <person name="Zhang R.-G."/>
        </authorList>
    </citation>
    <scope>NUCLEOTIDE SEQUENCE</scope>
    <source>
        <strain evidence="10">WSP0</strain>
        <tissue evidence="10">Leaf</tissue>
    </source>
</reference>
<dbReference type="SUPFAM" id="SSF48264">
    <property type="entry name" value="Cytochrome P450"/>
    <property type="match status" value="2"/>
</dbReference>
<dbReference type="InterPro" id="IPR036396">
    <property type="entry name" value="Cyt_P450_sf"/>
</dbReference>
<feature type="chain" id="PRO_5043978040" description="Cytochrome P450" evidence="9">
    <location>
        <begin position="31"/>
        <end position="1036"/>
    </location>
</feature>
<dbReference type="InterPro" id="IPR001128">
    <property type="entry name" value="Cyt_P450"/>
</dbReference>
<dbReference type="FunFam" id="1.10.630.10:FF:000008">
    <property type="entry name" value="Cytochrome P450 71D8"/>
    <property type="match status" value="2"/>
</dbReference>
<name>A0AAV6KFE9_9ERIC</name>
<keyword evidence="11" id="KW-1185">Reference proteome</keyword>
<evidence type="ECO:0000256" key="7">
    <source>
        <dbReference type="ARBA" id="ARBA00023033"/>
    </source>
</evidence>
<dbReference type="GO" id="GO:0020037">
    <property type="term" value="F:heme binding"/>
    <property type="evidence" value="ECO:0007669"/>
    <property type="project" value="InterPro"/>
</dbReference>
<dbReference type="GO" id="GO:0016705">
    <property type="term" value="F:oxidoreductase activity, acting on paired donors, with incorporation or reduction of molecular oxygen"/>
    <property type="evidence" value="ECO:0007669"/>
    <property type="project" value="InterPro"/>
</dbReference>
<evidence type="ECO:0000256" key="3">
    <source>
        <dbReference type="ARBA" id="ARBA00022617"/>
    </source>
</evidence>
<feature type="binding site" description="axial binding residue" evidence="8">
    <location>
        <position position="972"/>
    </location>
    <ligand>
        <name>heme</name>
        <dbReference type="ChEBI" id="CHEBI:30413"/>
    </ligand>
    <ligandPart>
        <name>Fe</name>
        <dbReference type="ChEBI" id="CHEBI:18248"/>
    </ligandPart>
</feature>
<dbReference type="PRINTS" id="PR00463">
    <property type="entry name" value="EP450I"/>
</dbReference>
<accession>A0AAV6KFE9</accession>
<comment type="similarity">
    <text evidence="2">Belongs to the cytochrome P450 family.</text>
</comment>
<keyword evidence="5" id="KW-0560">Oxidoreductase</keyword>
<comment type="caution">
    <text evidence="10">The sequence shown here is derived from an EMBL/GenBank/DDBJ whole genome shotgun (WGS) entry which is preliminary data.</text>
</comment>
<evidence type="ECO:0000313" key="11">
    <source>
        <dbReference type="Proteomes" id="UP000823749"/>
    </source>
</evidence>
<dbReference type="Gene3D" id="1.10.630.10">
    <property type="entry name" value="Cytochrome P450"/>
    <property type="match status" value="2"/>
</dbReference>
<evidence type="ECO:0000256" key="2">
    <source>
        <dbReference type="ARBA" id="ARBA00010617"/>
    </source>
</evidence>
<organism evidence="10 11">
    <name type="scientific">Rhododendron griersonianum</name>
    <dbReference type="NCBI Taxonomy" id="479676"/>
    <lineage>
        <taxon>Eukaryota</taxon>
        <taxon>Viridiplantae</taxon>
        <taxon>Streptophyta</taxon>
        <taxon>Embryophyta</taxon>
        <taxon>Tracheophyta</taxon>
        <taxon>Spermatophyta</taxon>
        <taxon>Magnoliopsida</taxon>
        <taxon>eudicotyledons</taxon>
        <taxon>Gunneridae</taxon>
        <taxon>Pentapetalae</taxon>
        <taxon>asterids</taxon>
        <taxon>Ericales</taxon>
        <taxon>Ericaceae</taxon>
        <taxon>Ericoideae</taxon>
        <taxon>Rhodoreae</taxon>
        <taxon>Rhododendron</taxon>
    </lineage>
</organism>
<feature type="signal peptide" evidence="9">
    <location>
        <begin position="1"/>
        <end position="30"/>
    </location>
</feature>
<keyword evidence="7" id="KW-0503">Monooxygenase</keyword>
<dbReference type="InterPro" id="IPR017972">
    <property type="entry name" value="Cyt_P450_CS"/>
</dbReference>
<dbReference type="PRINTS" id="PR00385">
    <property type="entry name" value="P450"/>
</dbReference>
<dbReference type="AlphaFoldDB" id="A0AAV6KFE9"/>
<keyword evidence="6 8" id="KW-0408">Iron</keyword>
<evidence type="ECO:0000313" key="10">
    <source>
        <dbReference type="EMBL" id="KAG5550999.1"/>
    </source>
</evidence>
<dbReference type="Pfam" id="PF00067">
    <property type="entry name" value="p450"/>
    <property type="match status" value="2"/>
</dbReference>
<keyword evidence="3 8" id="KW-0349">Heme</keyword>
<comment type="cofactor">
    <cofactor evidence="1 8">
        <name>heme</name>
        <dbReference type="ChEBI" id="CHEBI:30413"/>
    </cofactor>
</comment>
<dbReference type="EMBL" id="JACTNZ010000004">
    <property type="protein sequence ID" value="KAG5550999.1"/>
    <property type="molecule type" value="Genomic_DNA"/>
</dbReference>
<evidence type="ECO:0000256" key="1">
    <source>
        <dbReference type="ARBA" id="ARBA00001971"/>
    </source>
</evidence>
<dbReference type="PANTHER" id="PTHR47955">
    <property type="entry name" value="CYTOCHROME P450 FAMILY 71 PROTEIN"/>
    <property type="match status" value="1"/>
</dbReference>